<dbReference type="Proteomes" id="UP001056708">
    <property type="component" value="Chromosome"/>
</dbReference>
<feature type="transmembrane region" description="Helical" evidence="8">
    <location>
        <begin position="466"/>
        <end position="483"/>
    </location>
</feature>
<feature type="transmembrane region" description="Helical" evidence="8">
    <location>
        <begin position="172"/>
        <end position="192"/>
    </location>
</feature>
<dbReference type="PANTHER" id="PTHR33908">
    <property type="entry name" value="MANNOSYLTRANSFERASE YKCB-RELATED"/>
    <property type="match status" value="1"/>
</dbReference>
<feature type="transmembrane region" description="Helical" evidence="8">
    <location>
        <begin position="97"/>
        <end position="117"/>
    </location>
</feature>
<dbReference type="PANTHER" id="PTHR33908:SF11">
    <property type="entry name" value="MEMBRANE PROTEIN"/>
    <property type="match status" value="1"/>
</dbReference>
<evidence type="ECO:0000256" key="2">
    <source>
        <dbReference type="ARBA" id="ARBA00022475"/>
    </source>
</evidence>
<gene>
    <name evidence="9" type="ORF">NEA10_18710</name>
</gene>
<evidence type="ECO:0000256" key="5">
    <source>
        <dbReference type="ARBA" id="ARBA00022692"/>
    </source>
</evidence>
<evidence type="ECO:0000256" key="1">
    <source>
        <dbReference type="ARBA" id="ARBA00004651"/>
    </source>
</evidence>
<keyword evidence="7 8" id="KW-0472">Membrane</keyword>
<keyword evidence="6 8" id="KW-1133">Transmembrane helix</keyword>
<evidence type="ECO:0000313" key="10">
    <source>
        <dbReference type="Proteomes" id="UP001056708"/>
    </source>
</evidence>
<evidence type="ECO:0000256" key="3">
    <source>
        <dbReference type="ARBA" id="ARBA00022676"/>
    </source>
</evidence>
<sequence length="652" mass="73168">MLILLPILAWGSFFLILHRYHHHPWREALLRAMVIWGVTLAVITELLSGLQLLTPLGVSLAWFGVMAISTFVVWRYGGRFAVKWPAWRWRLPLFPSILLAGVAWIVAITGVLAIASAPNNPDSMGYHMSRVMHWIQQGTVAHYPTHNLKQLYQNPGSEFAITQFQLLSGGDYFANSVQWGSMVMSLVGVSLIARQLGCDRRGQLLAVVLCATIPMGILQAASTQNDYVLSLWLVCFTYFSLLIVQAGVTRSTAIYIGASLGLVILSKGTGYIYAFPPSLALLIWTIRQRQRSLVPLGFLSMAIALTLNIGHYLRNLALSGSLLGVDVNAETNNIFSLPVMIASFFRHLSLHADWVRTLQLDNWITPTTGLTEKAVSIIHTQLGLDLHHPDLLSPKSSRFYVPAISQYEDTSGNPLHLILIGLVLVLLVVRPDLRRQRELGVYALTLVAGFLMISSLLTWSPWRTRLHLPIFVLFTPIIARVLVKTFNPIITGCIAIILLLSIQPWLFENEFKPILGEASIFSKPRLEQYFKSQPRFEIPYQSVISELDALSCHQIGISNERIWFEYPLWMLLKNQEFEDSQIVHVAVKNPSSQAWSRHHPVSGVRLPPCALLSITSEGEQLEVFTSEYGTYTMAWSTLISNTHDTLELFVPN</sequence>
<evidence type="ECO:0000256" key="8">
    <source>
        <dbReference type="SAM" id="Phobius"/>
    </source>
</evidence>
<keyword evidence="2" id="KW-1003">Cell membrane</keyword>
<dbReference type="RefSeq" id="WP_252662852.1">
    <property type="nucleotide sequence ID" value="NZ_CP098611.1"/>
</dbReference>
<dbReference type="EMBL" id="CP098611">
    <property type="protein sequence ID" value="USR90828.1"/>
    <property type="molecule type" value="Genomic_DNA"/>
</dbReference>
<organism evidence="9 10">
    <name type="scientific">Phormidium yuhuli AB48</name>
    <dbReference type="NCBI Taxonomy" id="2940671"/>
    <lineage>
        <taxon>Bacteria</taxon>
        <taxon>Bacillati</taxon>
        <taxon>Cyanobacteriota</taxon>
        <taxon>Cyanophyceae</taxon>
        <taxon>Oscillatoriophycideae</taxon>
        <taxon>Oscillatoriales</taxon>
        <taxon>Oscillatoriaceae</taxon>
        <taxon>Phormidium</taxon>
        <taxon>Phormidium yuhuli</taxon>
    </lineage>
</organism>
<proteinExistence type="predicted"/>
<feature type="transmembrane region" description="Helical" evidence="8">
    <location>
        <begin position="56"/>
        <end position="76"/>
    </location>
</feature>
<feature type="transmembrane region" description="Helical" evidence="8">
    <location>
        <begin position="439"/>
        <end position="459"/>
    </location>
</feature>
<evidence type="ECO:0000256" key="7">
    <source>
        <dbReference type="ARBA" id="ARBA00023136"/>
    </source>
</evidence>
<evidence type="ECO:0000313" key="9">
    <source>
        <dbReference type="EMBL" id="USR90828.1"/>
    </source>
</evidence>
<name>A0ABY5ARP9_9CYAN</name>
<feature type="transmembrane region" description="Helical" evidence="8">
    <location>
        <begin position="415"/>
        <end position="433"/>
    </location>
</feature>
<reference evidence="9" key="1">
    <citation type="submission" date="2022-06" db="EMBL/GenBank/DDBJ databases">
        <title>Genome sequence of Phormidium yuhuli AB48 isolated from an industrial photobioreactor environment.</title>
        <authorList>
            <person name="Qiu Y."/>
            <person name="Noonan A.J.C."/>
            <person name="Dofher K."/>
            <person name="Koch M."/>
            <person name="Kieft B."/>
            <person name="Lin X."/>
            <person name="Ziels R.M."/>
            <person name="Hallam S.J."/>
        </authorList>
    </citation>
    <scope>NUCLEOTIDE SEQUENCE</scope>
    <source>
        <strain evidence="9">AB48</strain>
    </source>
</reference>
<feature type="transmembrane region" description="Helical" evidence="8">
    <location>
        <begin position="253"/>
        <end position="273"/>
    </location>
</feature>
<keyword evidence="10" id="KW-1185">Reference proteome</keyword>
<dbReference type="InterPro" id="IPR050297">
    <property type="entry name" value="LipidA_mod_glycosyltrf_83"/>
</dbReference>
<feature type="transmembrane region" description="Helical" evidence="8">
    <location>
        <begin position="227"/>
        <end position="246"/>
    </location>
</feature>
<protein>
    <submittedName>
        <fullName evidence="9">Glycosyltransferase family 39 protein</fullName>
    </submittedName>
</protein>
<evidence type="ECO:0000256" key="6">
    <source>
        <dbReference type="ARBA" id="ARBA00022989"/>
    </source>
</evidence>
<comment type="subcellular location">
    <subcellularLocation>
        <location evidence="1">Cell membrane</location>
        <topology evidence="1">Multi-pass membrane protein</topology>
    </subcellularLocation>
</comment>
<keyword evidence="4" id="KW-0808">Transferase</keyword>
<accession>A0ABY5ARP9</accession>
<keyword evidence="3" id="KW-0328">Glycosyltransferase</keyword>
<feature type="transmembrane region" description="Helical" evidence="8">
    <location>
        <begin position="489"/>
        <end position="507"/>
    </location>
</feature>
<keyword evidence="5 8" id="KW-0812">Transmembrane</keyword>
<feature type="transmembrane region" description="Helical" evidence="8">
    <location>
        <begin position="28"/>
        <end position="50"/>
    </location>
</feature>
<feature type="transmembrane region" description="Helical" evidence="8">
    <location>
        <begin position="293"/>
        <end position="313"/>
    </location>
</feature>
<evidence type="ECO:0000256" key="4">
    <source>
        <dbReference type="ARBA" id="ARBA00022679"/>
    </source>
</evidence>